<dbReference type="GO" id="GO:0008171">
    <property type="term" value="F:O-methyltransferase activity"/>
    <property type="evidence" value="ECO:0007669"/>
    <property type="project" value="InterPro"/>
</dbReference>
<dbReference type="EMBL" id="LSRQ01001543">
    <property type="protein sequence ID" value="OAY77424.1"/>
    <property type="molecule type" value="Genomic_DNA"/>
</dbReference>
<dbReference type="SUPFAM" id="SSF46785">
    <property type="entry name" value="Winged helix' DNA-binding domain"/>
    <property type="match status" value="1"/>
</dbReference>
<comment type="caution">
    <text evidence="7">The sequence shown here is derived from an EMBL/GenBank/DDBJ whole genome shotgun (WGS) entry which is preliminary data.</text>
</comment>
<dbReference type="SUPFAM" id="SSF53335">
    <property type="entry name" value="S-adenosyl-L-methionine-dependent methyltransferases"/>
    <property type="match status" value="1"/>
</dbReference>
<evidence type="ECO:0000256" key="2">
    <source>
        <dbReference type="ARBA" id="ARBA00022679"/>
    </source>
</evidence>
<organism evidence="7 8">
    <name type="scientific">Ananas comosus</name>
    <name type="common">Pineapple</name>
    <name type="synonym">Ananas ananas</name>
    <dbReference type="NCBI Taxonomy" id="4615"/>
    <lineage>
        <taxon>Eukaryota</taxon>
        <taxon>Viridiplantae</taxon>
        <taxon>Streptophyta</taxon>
        <taxon>Embryophyta</taxon>
        <taxon>Tracheophyta</taxon>
        <taxon>Spermatophyta</taxon>
        <taxon>Magnoliopsida</taxon>
        <taxon>Liliopsida</taxon>
        <taxon>Poales</taxon>
        <taxon>Bromeliaceae</taxon>
        <taxon>Bromelioideae</taxon>
        <taxon>Ananas</taxon>
    </lineage>
</organism>
<dbReference type="GO" id="GO:0046983">
    <property type="term" value="F:protein dimerization activity"/>
    <property type="evidence" value="ECO:0007669"/>
    <property type="project" value="InterPro"/>
</dbReference>
<feature type="active site" description="Proton acceptor" evidence="4">
    <location>
        <position position="267"/>
    </location>
</feature>
<name>A0A199VK03_ANACO</name>
<dbReference type="Gene3D" id="3.40.50.150">
    <property type="entry name" value="Vaccinia Virus protein VP39"/>
    <property type="match status" value="1"/>
</dbReference>
<evidence type="ECO:0000259" key="5">
    <source>
        <dbReference type="Pfam" id="PF00891"/>
    </source>
</evidence>
<evidence type="ECO:0000256" key="3">
    <source>
        <dbReference type="ARBA" id="ARBA00022691"/>
    </source>
</evidence>
<dbReference type="AlphaFoldDB" id="A0A199VK03"/>
<dbReference type="PROSITE" id="PS51683">
    <property type="entry name" value="SAM_OMT_II"/>
    <property type="match status" value="1"/>
</dbReference>
<gene>
    <name evidence="7" type="ORF">ACMD2_14756</name>
</gene>
<reference evidence="7 8" key="1">
    <citation type="journal article" date="2016" name="DNA Res.">
        <title>The draft genome of MD-2 pineapple using hybrid error correction of long reads.</title>
        <authorList>
            <person name="Redwan R.M."/>
            <person name="Saidin A."/>
            <person name="Kumar S.V."/>
        </authorList>
    </citation>
    <scope>NUCLEOTIDE SEQUENCE [LARGE SCALE GENOMIC DNA]</scope>
    <source>
        <strain evidence="8">cv. MD2</strain>
        <tissue evidence="7">Leaf</tissue>
    </source>
</reference>
<dbReference type="PIRSF" id="PIRSF005739">
    <property type="entry name" value="O-mtase"/>
    <property type="match status" value="1"/>
</dbReference>
<keyword evidence="2 7" id="KW-0808">Transferase</keyword>
<dbReference type="Gene3D" id="1.10.10.10">
    <property type="entry name" value="Winged helix-like DNA-binding domain superfamily/Winged helix DNA-binding domain"/>
    <property type="match status" value="1"/>
</dbReference>
<sequence length="363" mass="38955">MEHGGDGEMKNTTGEPLLVVQSAIQHRTLSIAGAFALPCAVELGIPDRIHAYGCQPMPLAVLALSISVPPEKHPTLRRLMRLLSVQGVFAVQALGDGGVDGYLLTPFSRLLVDDGSPNMSAYVRALLTPDLVKPWHCMSEWLTQAGGASSKAAFETAHGGKSFWDVARERPEVGRLFDEAMVFESRRTAACCPHVFRGIGTLVDVGGGNGTTARLVAEAFPQVKCTVLDLPHVVAAAPECELFDAVGGDMFQHIPPADAVRLKNILHDWSDEECVKILKQCKKAISASGDGGNVVIVDIVINVLGDDPKKTETGLFFDILMMIASAEESATRANGKIFSLNLGSRTTKFTPMEGTYSIIELFP</sequence>
<dbReference type="InterPro" id="IPR029063">
    <property type="entry name" value="SAM-dependent_MTases_sf"/>
</dbReference>
<protein>
    <submittedName>
        <fullName evidence="7">Trans-resveratrol di-O-methyltransferase</fullName>
    </submittedName>
</protein>
<keyword evidence="3" id="KW-0949">S-adenosyl-L-methionine</keyword>
<accession>A0A199VK03</accession>
<proteinExistence type="predicted"/>
<evidence type="ECO:0000313" key="8">
    <source>
        <dbReference type="Proteomes" id="UP000092600"/>
    </source>
</evidence>
<evidence type="ECO:0000259" key="6">
    <source>
        <dbReference type="Pfam" id="PF08100"/>
    </source>
</evidence>
<dbReference type="PANTHER" id="PTHR11746">
    <property type="entry name" value="O-METHYLTRANSFERASE"/>
    <property type="match status" value="1"/>
</dbReference>
<dbReference type="InterPro" id="IPR012967">
    <property type="entry name" value="COMT_dimerisation"/>
</dbReference>
<evidence type="ECO:0000256" key="1">
    <source>
        <dbReference type="ARBA" id="ARBA00022603"/>
    </source>
</evidence>
<dbReference type="InterPro" id="IPR036390">
    <property type="entry name" value="WH_DNA-bd_sf"/>
</dbReference>
<dbReference type="Pfam" id="PF00891">
    <property type="entry name" value="Methyltransf_2"/>
    <property type="match status" value="1"/>
</dbReference>
<dbReference type="InterPro" id="IPR016461">
    <property type="entry name" value="COMT-like"/>
</dbReference>
<feature type="domain" description="O-methyltransferase dimerisation" evidence="6">
    <location>
        <begin position="35"/>
        <end position="113"/>
    </location>
</feature>
<dbReference type="GO" id="GO:0032259">
    <property type="term" value="P:methylation"/>
    <property type="evidence" value="ECO:0007669"/>
    <property type="project" value="UniProtKB-KW"/>
</dbReference>
<dbReference type="Pfam" id="PF08100">
    <property type="entry name" value="Dimerisation"/>
    <property type="match status" value="1"/>
</dbReference>
<dbReference type="InterPro" id="IPR036388">
    <property type="entry name" value="WH-like_DNA-bd_sf"/>
</dbReference>
<feature type="domain" description="O-methyltransferase C-terminal" evidence="5">
    <location>
        <begin position="135"/>
        <end position="324"/>
    </location>
</feature>
<dbReference type="InterPro" id="IPR001077">
    <property type="entry name" value="COMT_C"/>
</dbReference>
<keyword evidence="1 7" id="KW-0489">Methyltransferase</keyword>
<dbReference type="Proteomes" id="UP000092600">
    <property type="component" value="Unassembled WGS sequence"/>
</dbReference>
<evidence type="ECO:0000313" key="7">
    <source>
        <dbReference type="EMBL" id="OAY77424.1"/>
    </source>
</evidence>
<evidence type="ECO:0000256" key="4">
    <source>
        <dbReference type="PIRSR" id="PIRSR005739-1"/>
    </source>
</evidence>
<dbReference type="STRING" id="4615.A0A199VK03"/>